<comment type="subcellular location">
    <subcellularLocation>
        <location evidence="1">Secreted</location>
    </subcellularLocation>
</comment>
<dbReference type="InterPro" id="IPR033906">
    <property type="entry name" value="Lipase_N"/>
</dbReference>
<dbReference type="EnsemblMetazoa" id="MESCA005549-RA">
    <property type="protein sequence ID" value="MESCA005549-PA"/>
    <property type="gene ID" value="MESCA005549"/>
</dbReference>
<dbReference type="InterPro" id="IPR013818">
    <property type="entry name" value="Lipase"/>
</dbReference>
<reference evidence="8" key="2">
    <citation type="submission" date="2015-06" db="UniProtKB">
        <authorList>
            <consortium name="EnsemblMetazoa"/>
        </authorList>
    </citation>
    <scope>IDENTIFICATION</scope>
</reference>
<dbReference type="Pfam" id="PF00151">
    <property type="entry name" value="Lipase"/>
    <property type="match status" value="1"/>
</dbReference>
<dbReference type="PANTHER" id="PTHR11610">
    <property type="entry name" value="LIPASE"/>
    <property type="match status" value="1"/>
</dbReference>
<feature type="active site" description="Charge relay system" evidence="4">
    <location>
        <position position="225"/>
    </location>
</feature>
<feature type="binding site" evidence="5">
    <location>
        <position position="241"/>
    </location>
    <ligand>
        <name>Ca(2+)</name>
        <dbReference type="ChEBI" id="CHEBI:29108"/>
    </ligand>
</feature>
<name>T1GPL5_MEGSC</name>
<dbReference type="InterPro" id="IPR000734">
    <property type="entry name" value="TAG_lipase"/>
</dbReference>
<dbReference type="GO" id="GO:0052689">
    <property type="term" value="F:carboxylic ester hydrolase activity"/>
    <property type="evidence" value="ECO:0007669"/>
    <property type="project" value="InterPro"/>
</dbReference>
<dbReference type="PANTHER" id="PTHR11610:SF185">
    <property type="entry name" value="LD47264P"/>
    <property type="match status" value="1"/>
</dbReference>
<evidence type="ECO:0000256" key="3">
    <source>
        <dbReference type="ARBA" id="ARBA00022525"/>
    </source>
</evidence>
<keyword evidence="5" id="KW-0106">Calcium</keyword>
<dbReference type="GO" id="GO:0005615">
    <property type="term" value="C:extracellular space"/>
    <property type="evidence" value="ECO:0007669"/>
    <property type="project" value="TreeGrafter"/>
</dbReference>
<sequence length="513" mass="57764">MYIQMANSTGALMLQTMLYLANQTSNSIYDLPPAQKSETTEANCYGVYGCFPINGIWLSGNRQVNVHPQSPSQINPQFYIFNAQNEFNKTTKIDINDVDSFRSLGINPYGKLYFMTHGFLEGFNPWLKEMAKTLLDYEMDKTASMIVIDWSDGSNPPYVQAAANTRVVGAIVGHLIQTFAEELGMRNLDQVHLIGHSLGSHLFGYVGFYLQRDFNRKVGRITGLDPASPLFTGTYHEVRLDRTDAKFVDVIHTDANPYTSGGLGMIPRIGHVDFYPNGGYDNPGCDRQLQEYLSKKHRPLIDNFQEWLGCNHVRSHKYLTESIKNRNGFKAVTCDSYEDYRLGKCVSYEDYRKLVRKGTIKDGDPLVAYLLTGAEPPFAREHFKITVKVSNSEESEDHGGEVGTLTINLVTLEKKSSGPMKFSDSAVFLEPGMEVTRVVAGHAIKDATHAVVEWEYQTNFLNPFSWRIVESPRIFLEYVKVYSIEDQKELKLCAENGAPIIAGSPIQLKSIFC</sequence>
<dbReference type="HOGENOM" id="CLU_027171_0_1_1"/>
<feature type="binding site" evidence="5">
    <location>
        <position position="239"/>
    </location>
    <ligand>
        <name>Ca(2+)</name>
        <dbReference type="ChEBI" id="CHEBI:29108"/>
    </ligand>
</feature>
<dbReference type="GO" id="GO:0046872">
    <property type="term" value="F:metal ion binding"/>
    <property type="evidence" value="ECO:0007669"/>
    <property type="project" value="UniProtKB-KW"/>
</dbReference>
<feature type="domain" description="Lipase" evidence="7">
    <location>
        <begin position="44"/>
        <end position="347"/>
    </location>
</feature>
<dbReference type="InterPro" id="IPR016272">
    <property type="entry name" value="Lipase_LIPH"/>
</dbReference>
<dbReference type="CDD" id="cd00707">
    <property type="entry name" value="Pancreat_lipase_like"/>
    <property type="match status" value="1"/>
</dbReference>
<feature type="active site" description="Nucleophile" evidence="4">
    <location>
        <position position="197"/>
    </location>
</feature>
<dbReference type="STRING" id="36166.T1GPL5"/>
<evidence type="ECO:0000313" key="8">
    <source>
        <dbReference type="EnsemblMetazoa" id="MESCA005549-PA"/>
    </source>
</evidence>
<dbReference type="GO" id="GO:0016042">
    <property type="term" value="P:lipid catabolic process"/>
    <property type="evidence" value="ECO:0007669"/>
    <property type="project" value="TreeGrafter"/>
</dbReference>
<evidence type="ECO:0000256" key="5">
    <source>
        <dbReference type="PIRSR" id="PIRSR000865-2"/>
    </source>
</evidence>
<proteinExistence type="inferred from homology"/>
<organism evidence="8 9">
    <name type="scientific">Megaselia scalaris</name>
    <name type="common">Humpbacked fly</name>
    <name type="synonym">Phora scalaris</name>
    <dbReference type="NCBI Taxonomy" id="36166"/>
    <lineage>
        <taxon>Eukaryota</taxon>
        <taxon>Metazoa</taxon>
        <taxon>Ecdysozoa</taxon>
        <taxon>Arthropoda</taxon>
        <taxon>Hexapoda</taxon>
        <taxon>Insecta</taxon>
        <taxon>Pterygota</taxon>
        <taxon>Neoptera</taxon>
        <taxon>Endopterygota</taxon>
        <taxon>Diptera</taxon>
        <taxon>Brachycera</taxon>
        <taxon>Muscomorpha</taxon>
        <taxon>Platypezoidea</taxon>
        <taxon>Phoridae</taxon>
        <taxon>Megaseliini</taxon>
        <taxon>Megaselia</taxon>
    </lineage>
</organism>
<comment type="similarity">
    <text evidence="2 6">Belongs to the AB hydrolase superfamily. Lipase family.</text>
</comment>
<keyword evidence="5" id="KW-0479">Metal-binding</keyword>
<dbReference type="Proteomes" id="UP000015102">
    <property type="component" value="Unassembled WGS sequence"/>
</dbReference>
<dbReference type="EMBL" id="CAQQ02390174">
    <property type="status" value="NOT_ANNOTATED_CDS"/>
    <property type="molecule type" value="Genomic_DNA"/>
</dbReference>
<dbReference type="InterPro" id="IPR029058">
    <property type="entry name" value="AB_hydrolase_fold"/>
</dbReference>
<protein>
    <recommendedName>
        <fullName evidence="7">Lipase domain-containing protein</fullName>
    </recommendedName>
</protein>
<dbReference type="SUPFAM" id="SSF53474">
    <property type="entry name" value="alpha/beta-Hydrolases"/>
    <property type="match status" value="1"/>
</dbReference>
<keyword evidence="3" id="KW-0964">Secreted</keyword>
<evidence type="ECO:0000313" key="9">
    <source>
        <dbReference type="Proteomes" id="UP000015102"/>
    </source>
</evidence>
<dbReference type="Gene3D" id="3.40.50.1820">
    <property type="entry name" value="alpha/beta hydrolase"/>
    <property type="match status" value="1"/>
</dbReference>
<feature type="active site" description="Charge relay system" evidence="4">
    <location>
        <position position="312"/>
    </location>
</feature>
<dbReference type="GO" id="GO:0016298">
    <property type="term" value="F:lipase activity"/>
    <property type="evidence" value="ECO:0007669"/>
    <property type="project" value="InterPro"/>
</dbReference>
<dbReference type="AlphaFoldDB" id="T1GPL5"/>
<feature type="binding site" evidence="5">
    <location>
        <position position="244"/>
    </location>
    <ligand>
        <name>Ca(2+)</name>
        <dbReference type="ChEBI" id="CHEBI:29108"/>
    </ligand>
</feature>
<accession>T1GPL5</accession>
<evidence type="ECO:0000256" key="4">
    <source>
        <dbReference type="PIRSR" id="PIRSR000865-1"/>
    </source>
</evidence>
<reference evidence="9" key="1">
    <citation type="submission" date="2013-02" db="EMBL/GenBank/DDBJ databases">
        <authorList>
            <person name="Hughes D."/>
        </authorList>
    </citation>
    <scope>NUCLEOTIDE SEQUENCE</scope>
    <source>
        <strain>Durham</strain>
        <strain evidence="9">NC isolate 2 -- Noor lab</strain>
    </source>
</reference>
<dbReference type="PIRSF" id="PIRSF000865">
    <property type="entry name" value="Lipoprotein_lipase_LIPH"/>
    <property type="match status" value="1"/>
</dbReference>
<keyword evidence="9" id="KW-1185">Reference proteome</keyword>
<evidence type="ECO:0000256" key="2">
    <source>
        <dbReference type="ARBA" id="ARBA00010701"/>
    </source>
</evidence>
<dbReference type="OMA" id="SPKAMYF"/>
<evidence type="ECO:0000256" key="1">
    <source>
        <dbReference type="ARBA" id="ARBA00004613"/>
    </source>
</evidence>
<evidence type="ECO:0000256" key="6">
    <source>
        <dbReference type="RuleBase" id="RU004262"/>
    </source>
</evidence>
<dbReference type="PRINTS" id="PR00821">
    <property type="entry name" value="TAGLIPASE"/>
</dbReference>
<evidence type="ECO:0000259" key="7">
    <source>
        <dbReference type="Pfam" id="PF00151"/>
    </source>
</evidence>